<dbReference type="CDD" id="cd00609">
    <property type="entry name" value="AAT_like"/>
    <property type="match status" value="1"/>
</dbReference>
<keyword evidence="3" id="KW-0808">Transferase</keyword>
<dbReference type="EC" id="2.6.1.-" evidence="3"/>
<accession>A0ABT5GF63</accession>
<keyword evidence="5" id="KW-0456">Lyase</keyword>
<keyword evidence="2" id="KW-0663">Pyridoxal phosphate</keyword>
<dbReference type="InterPro" id="IPR004839">
    <property type="entry name" value="Aminotransferase_I/II_large"/>
</dbReference>
<evidence type="ECO:0000313" key="5">
    <source>
        <dbReference type="EMBL" id="MDC5696897.1"/>
    </source>
</evidence>
<dbReference type="SUPFAM" id="SSF53383">
    <property type="entry name" value="PLP-dependent transferases"/>
    <property type="match status" value="1"/>
</dbReference>
<proteinExistence type="inferred from homology"/>
<dbReference type="InterPro" id="IPR015421">
    <property type="entry name" value="PyrdxlP-dep_Trfase_major"/>
</dbReference>
<reference evidence="5 6" key="1">
    <citation type="submission" date="2022-11" db="EMBL/GenBank/DDBJ databases">
        <title>Anaerobic phenanthrene biodegradation by a DNRA strain PheN6.</title>
        <authorList>
            <person name="Zhang Z."/>
        </authorList>
    </citation>
    <scope>NUCLEOTIDE SEQUENCE [LARGE SCALE GENOMIC DNA]</scope>
    <source>
        <strain evidence="5 6">PheN6</strain>
    </source>
</reference>
<dbReference type="PROSITE" id="PS00105">
    <property type="entry name" value="AA_TRANSFER_CLASS_1"/>
    <property type="match status" value="1"/>
</dbReference>
<evidence type="ECO:0000256" key="2">
    <source>
        <dbReference type="ARBA" id="ARBA00022898"/>
    </source>
</evidence>
<evidence type="ECO:0000256" key="1">
    <source>
        <dbReference type="ARBA" id="ARBA00001933"/>
    </source>
</evidence>
<evidence type="ECO:0000313" key="6">
    <source>
        <dbReference type="Proteomes" id="UP001150259"/>
    </source>
</evidence>
<dbReference type="PANTHER" id="PTHR42885:SF1">
    <property type="entry name" value="THREONINE-PHOSPHATE DECARBOXYLASE"/>
    <property type="match status" value="1"/>
</dbReference>
<dbReference type="InterPro" id="IPR015422">
    <property type="entry name" value="PyrdxlP-dep_Trfase_small"/>
</dbReference>
<evidence type="ECO:0000259" key="4">
    <source>
        <dbReference type="Pfam" id="PF00155"/>
    </source>
</evidence>
<dbReference type="InterPro" id="IPR004838">
    <property type="entry name" value="NHTrfase_class1_PyrdxlP-BS"/>
</dbReference>
<dbReference type="Gene3D" id="3.90.1150.10">
    <property type="entry name" value="Aspartate Aminotransferase, domain 1"/>
    <property type="match status" value="1"/>
</dbReference>
<dbReference type="GO" id="GO:0048472">
    <property type="term" value="F:threonine-phosphate decarboxylase activity"/>
    <property type="evidence" value="ECO:0007669"/>
    <property type="project" value="UniProtKB-EC"/>
</dbReference>
<comment type="caution">
    <text evidence="5">The sequence shown here is derived from an EMBL/GenBank/DDBJ whole genome shotgun (WGS) entry which is preliminary data.</text>
</comment>
<keyword evidence="3" id="KW-0032">Aminotransferase</keyword>
<comment type="similarity">
    <text evidence="3">Belongs to the class-I pyridoxal-phosphate-dependent aminotransferase family.</text>
</comment>
<dbReference type="PANTHER" id="PTHR42885">
    <property type="entry name" value="HISTIDINOL-PHOSPHATE AMINOTRANSFERASE-RELATED"/>
    <property type="match status" value="1"/>
</dbReference>
<name>A0ABT5GF63_9MICO</name>
<dbReference type="NCBIfam" id="NF005915">
    <property type="entry name" value="PRK07908.1"/>
    <property type="match status" value="1"/>
</dbReference>
<dbReference type="Pfam" id="PF00155">
    <property type="entry name" value="Aminotran_1_2"/>
    <property type="match status" value="1"/>
</dbReference>
<evidence type="ECO:0000256" key="3">
    <source>
        <dbReference type="RuleBase" id="RU000481"/>
    </source>
</evidence>
<dbReference type="InterPro" id="IPR015424">
    <property type="entry name" value="PyrdxlP-dep_Trfase"/>
</dbReference>
<dbReference type="Gene3D" id="3.40.640.10">
    <property type="entry name" value="Type I PLP-dependent aspartate aminotransferase-like (Major domain)"/>
    <property type="match status" value="1"/>
</dbReference>
<gene>
    <name evidence="5" type="primary">cobC</name>
    <name evidence="5" type="ORF">OO014_06465</name>
</gene>
<protein>
    <recommendedName>
        <fullName evidence="3">Aminotransferase</fullName>
        <ecNumber evidence="3">2.6.1.-</ecNumber>
    </recommendedName>
</protein>
<feature type="domain" description="Aminotransferase class I/classII large" evidence="4">
    <location>
        <begin position="21"/>
        <end position="340"/>
    </location>
</feature>
<dbReference type="Proteomes" id="UP001150259">
    <property type="component" value="Unassembled WGS sequence"/>
</dbReference>
<organism evidence="5 6">
    <name type="scientific">Intrasporangium calvum</name>
    <dbReference type="NCBI Taxonomy" id="53358"/>
    <lineage>
        <taxon>Bacteria</taxon>
        <taxon>Bacillati</taxon>
        <taxon>Actinomycetota</taxon>
        <taxon>Actinomycetes</taxon>
        <taxon>Micrococcales</taxon>
        <taxon>Intrasporangiaceae</taxon>
        <taxon>Intrasporangium</taxon>
    </lineage>
</organism>
<dbReference type="RefSeq" id="WP_272461470.1">
    <property type="nucleotide sequence ID" value="NZ_JAPFQL010000020.1"/>
</dbReference>
<keyword evidence="6" id="KW-1185">Reference proteome</keyword>
<comment type="cofactor">
    <cofactor evidence="1 3">
        <name>pyridoxal 5'-phosphate</name>
        <dbReference type="ChEBI" id="CHEBI:597326"/>
    </cofactor>
</comment>
<dbReference type="EMBL" id="JAPFQL010000020">
    <property type="protein sequence ID" value="MDC5696897.1"/>
    <property type="molecule type" value="Genomic_DNA"/>
</dbReference>
<sequence length="351" mass="36925">MTSPPEPDLLHHGDRDVRPGLVDLAVNVRRSGPPPWLAAVIAETIGGLGAYPDPSTAREAIAARHAVDPSCVLPTAGGAEAFTLLARALEPRPCLVVHPQFTEPEVALRAARHSVQRHLLQPEDGFRLDPATVASGPDLVVVGNPTNPTGRLHPAADLLALRRDGRVLVVDEAFMDAVPGETESLLRERDLHGVLVLRSLTKTWGLAGLRAGYVVGDPELVARLAAVQPPWSVSAPALAAMAACSSPEAVGSAADEAGTITTHRAVLVELLTQAGFPPVPGSAAPFVLVDTASLGPQSVREQLAERGFAVRRGETFPGLGPTWIRLAVRPPDVSTALAEALTDLRRSHRVP</sequence>